<evidence type="ECO:0000313" key="3">
    <source>
        <dbReference type="Proteomes" id="UP001596203"/>
    </source>
</evidence>
<sequence length="409" mass="43954">MRDIFRSRPVLTEQTHRATPFEIFFDLVFIFALTRIIAFMGQPPTFSMMVRGLLLLVLLWFSWAAYTWLGNQARADVGLVRSGTLLAMAATFVAALVIPDAWRTGEGVTDAPLTLVLAYIVLRGVQLSLFYYSAVEDRALRARLRLFAIPITLAWIPLVLGALLGGDTQTLLWAVAFLVDIGGQRAAYTVGGGWRLRSPSHFAERHGLVLIIALGESLISVGTGAGTAVTRGPVLVAALLGLTTTVCLWWLYFEHLGPVVARALSRASGDRRDRIASDSYGLAYLLLIAGIIYLALGVEQVVAHVAHDQPRHFAGEPLSWTSTIALYGGAVLYLAGRPLILWFAVRSAPPPTQLAAVGVALLLLPVGRVLPALAALGLITALLVTLVCYERLAHGARTEATGGTEAGTP</sequence>
<feature type="transmembrane region" description="Helical" evidence="1">
    <location>
        <begin position="21"/>
        <end position="40"/>
    </location>
</feature>
<accession>A0ABW1KN83</accession>
<dbReference type="InterPro" id="IPR010640">
    <property type="entry name" value="Low_temperature_requirement_A"/>
</dbReference>
<feature type="transmembrane region" description="Helical" evidence="1">
    <location>
        <begin position="170"/>
        <end position="188"/>
    </location>
</feature>
<feature type="transmembrane region" description="Helical" evidence="1">
    <location>
        <begin position="46"/>
        <end position="66"/>
    </location>
</feature>
<feature type="transmembrane region" description="Helical" evidence="1">
    <location>
        <begin position="280"/>
        <end position="298"/>
    </location>
</feature>
<keyword evidence="1" id="KW-0812">Transmembrane</keyword>
<keyword evidence="1" id="KW-1133">Transmembrane helix</keyword>
<name>A0ABW1KN83_9ACTN</name>
<feature type="transmembrane region" description="Helical" evidence="1">
    <location>
        <begin position="318"/>
        <end position="336"/>
    </location>
</feature>
<reference evidence="3" key="1">
    <citation type="journal article" date="2019" name="Int. J. Syst. Evol. Microbiol.">
        <title>The Global Catalogue of Microorganisms (GCM) 10K type strain sequencing project: providing services to taxonomists for standard genome sequencing and annotation.</title>
        <authorList>
            <consortium name="The Broad Institute Genomics Platform"/>
            <consortium name="The Broad Institute Genome Sequencing Center for Infectious Disease"/>
            <person name="Wu L."/>
            <person name="Ma J."/>
        </authorList>
    </citation>
    <scope>NUCLEOTIDE SEQUENCE [LARGE SCALE GENOMIC DNA]</scope>
    <source>
        <strain evidence="3">ZS-35-S2</strain>
    </source>
</reference>
<organism evidence="2 3">
    <name type="scientific">Plantactinospora solaniradicis</name>
    <dbReference type="NCBI Taxonomy" id="1723736"/>
    <lineage>
        <taxon>Bacteria</taxon>
        <taxon>Bacillati</taxon>
        <taxon>Actinomycetota</taxon>
        <taxon>Actinomycetes</taxon>
        <taxon>Micromonosporales</taxon>
        <taxon>Micromonosporaceae</taxon>
        <taxon>Plantactinospora</taxon>
    </lineage>
</organism>
<dbReference type="PANTHER" id="PTHR36840">
    <property type="entry name" value="BLL5714 PROTEIN"/>
    <property type="match status" value="1"/>
</dbReference>
<feature type="transmembrane region" description="Helical" evidence="1">
    <location>
        <begin position="78"/>
        <end position="99"/>
    </location>
</feature>
<proteinExistence type="predicted"/>
<dbReference type="RefSeq" id="WP_377433358.1">
    <property type="nucleotide sequence ID" value="NZ_JBHSPR010000085.1"/>
</dbReference>
<feature type="transmembrane region" description="Helical" evidence="1">
    <location>
        <begin position="144"/>
        <end position="164"/>
    </location>
</feature>
<gene>
    <name evidence="2" type="ORF">ACFP2T_44970</name>
</gene>
<dbReference type="EMBL" id="JBHSPR010000085">
    <property type="protein sequence ID" value="MFC6023294.1"/>
    <property type="molecule type" value="Genomic_DNA"/>
</dbReference>
<feature type="transmembrane region" description="Helical" evidence="1">
    <location>
        <begin position="111"/>
        <end position="132"/>
    </location>
</feature>
<comment type="caution">
    <text evidence="2">The sequence shown here is derived from an EMBL/GenBank/DDBJ whole genome shotgun (WGS) entry which is preliminary data.</text>
</comment>
<evidence type="ECO:0000313" key="2">
    <source>
        <dbReference type="EMBL" id="MFC6023294.1"/>
    </source>
</evidence>
<dbReference type="Pfam" id="PF06772">
    <property type="entry name" value="LtrA"/>
    <property type="match status" value="1"/>
</dbReference>
<keyword evidence="1" id="KW-0472">Membrane</keyword>
<dbReference type="PANTHER" id="PTHR36840:SF1">
    <property type="entry name" value="BLL5714 PROTEIN"/>
    <property type="match status" value="1"/>
</dbReference>
<evidence type="ECO:0000256" key="1">
    <source>
        <dbReference type="SAM" id="Phobius"/>
    </source>
</evidence>
<dbReference type="Proteomes" id="UP001596203">
    <property type="component" value="Unassembled WGS sequence"/>
</dbReference>
<protein>
    <submittedName>
        <fullName evidence="2">Low temperature requirement protein A</fullName>
    </submittedName>
</protein>
<feature type="transmembrane region" description="Helical" evidence="1">
    <location>
        <begin position="234"/>
        <end position="253"/>
    </location>
</feature>
<keyword evidence="3" id="KW-1185">Reference proteome</keyword>
<feature type="transmembrane region" description="Helical" evidence="1">
    <location>
        <begin position="208"/>
        <end position="228"/>
    </location>
</feature>